<keyword evidence="2" id="KW-1185">Reference proteome</keyword>
<evidence type="ECO:0000313" key="2">
    <source>
        <dbReference type="Proteomes" id="UP001153620"/>
    </source>
</evidence>
<protein>
    <submittedName>
        <fullName evidence="1">Uncharacterized protein</fullName>
    </submittedName>
</protein>
<sequence length="299" mass="34405">MKNKLFAYRGMEAGILRKLCQLIHKSCPNSKTFSLALNILNLIAKNFFGSQLIAANDELMEKVLDIVNARVGSEDTCMEILQTLSENPSALKILLQSNNFTVELQNIIVSTSNEKFFSVLSNFIASKPEMFAKLDILNSLINNTSKSKALKCLALILDCDDCKHHAIEMKIENILLRILIETSDDKTKTYAIMAFRNYLTYRNIYDDEFPWKRLLMILMGNAYTKINELLQESCIQTIRIMSDAAIVKKRLRKIHMTKIRNIPPLTENSRSMKADLLEWLKYKNYKNNSSSEKYLKLLI</sequence>
<organism evidence="1 2">
    <name type="scientific">Chironomus riparius</name>
    <dbReference type="NCBI Taxonomy" id="315576"/>
    <lineage>
        <taxon>Eukaryota</taxon>
        <taxon>Metazoa</taxon>
        <taxon>Ecdysozoa</taxon>
        <taxon>Arthropoda</taxon>
        <taxon>Hexapoda</taxon>
        <taxon>Insecta</taxon>
        <taxon>Pterygota</taxon>
        <taxon>Neoptera</taxon>
        <taxon>Endopterygota</taxon>
        <taxon>Diptera</taxon>
        <taxon>Nematocera</taxon>
        <taxon>Chironomoidea</taxon>
        <taxon>Chironomidae</taxon>
        <taxon>Chironominae</taxon>
        <taxon>Chironomus</taxon>
    </lineage>
</organism>
<dbReference type="SUPFAM" id="SSF48371">
    <property type="entry name" value="ARM repeat"/>
    <property type="match status" value="1"/>
</dbReference>
<dbReference type="OrthoDB" id="10578270at2759"/>
<dbReference type="Gene3D" id="1.25.10.10">
    <property type="entry name" value="Leucine-rich Repeat Variant"/>
    <property type="match status" value="1"/>
</dbReference>
<dbReference type="EMBL" id="OU895878">
    <property type="protein sequence ID" value="CAG9805691.1"/>
    <property type="molecule type" value="Genomic_DNA"/>
</dbReference>
<evidence type="ECO:0000313" key="1">
    <source>
        <dbReference type="EMBL" id="CAG9805691.1"/>
    </source>
</evidence>
<reference evidence="1" key="1">
    <citation type="submission" date="2022-01" db="EMBL/GenBank/DDBJ databases">
        <authorList>
            <person name="King R."/>
        </authorList>
    </citation>
    <scope>NUCLEOTIDE SEQUENCE</scope>
</reference>
<name>A0A9N9RYV1_9DIPT</name>
<accession>A0A9N9RYV1</accession>
<dbReference type="InterPro" id="IPR016024">
    <property type="entry name" value="ARM-type_fold"/>
</dbReference>
<dbReference type="Proteomes" id="UP001153620">
    <property type="component" value="Chromosome 2"/>
</dbReference>
<reference evidence="1" key="2">
    <citation type="submission" date="2022-10" db="EMBL/GenBank/DDBJ databases">
        <authorList>
            <consortium name="ENA_rothamsted_submissions"/>
            <consortium name="culmorum"/>
            <person name="King R."/>
        </authorList>
    </citation>
    <scope>NUCLEOTIDE SEQUENCE</scope>
</reference>
<dbReference type="InterPro" id="IPR011989">
    <property type="entry name" value="ARM-like"/>
</dbReference>
<dbReference type="AlphaFoldDB" id="A0A9N9RYV1"/>
<gene>
    <name evidence="1" type="ORF">CHIRRI_LOCUS8561</name>
</gene>
<proteinExistence type="predicted"/>